<gene>
    <name evidence="4" type="ORF">NMOB1V02_LOCUS11092</name>
</gene>
<feature type="repeat" description="TPR" evidence="2">
    <location>
        <begin position="80"/>
        <end position="113"/>
    </location>
</feature>
<dbReference type="AlphaFoldDB" id="A0A7R9BZV9"/>
<reference evidence="4" key="1">
    <citation type="submission" date="2020-11" db="EMBL/GenBank/DDBJ databases">
        <authorList>
            <person name="Tran Van P."/>
        </authorList>
    </citation>
    <scope>NUCLEOTIDE SEQUENCE</scope>
</reference>
<dbReference type="PANTHER" id="PTHR46423">
    <property type="entry name" value="RNA POLYMERASE II-ASSOCIATED PROTEIN 3"/>
    <property type="match status" value="1"/>
</dbReference>
<evidence type="ECO:0008006" key="6">
    <source>
        <dbReference type="Google" id="ProtNLM"/>
    </source>
</evidence>
<name>A0A7R9BZV9_9CRUS</name>
<dbReference type="InterPro" id="IPR011990">
    <property type="entry name" value="TPR-like_helical_dom_sf"/>
</dbReference>
<feature type="region of interest" description="Disordered" evidence="3">
    <location>
        <begin position="225"/>
        <end position="265"/>
    </location>
</feature>
<evidence type="ECO:0000313" key="5">
    <source>
        <dbReference type="Proteomes" id="UP000678499"/>
    </source>
</evidence>
<protein>
    <recommendedName>
        <fullName evidence="6">RNA polymerase II-associated protein 3</fullName>
    </recommendedName>
</protein>
<dbReference type="SUPFAM" id="SSF48452">
    <property type="entry name" value="TPR-like"/>
    <property type="match status" value="1"/>
</dbReference>
<dbReference type="SMART" id="SM00028">
    <property type="entry name" value="TPR"/>
    <property type="match status" value="3"/>
</dbReference>
<dbReference type="Pfam" id="PF00515">
    <property type="entry name" value="TPR_1"/>
    <property type="match status" value="1"/>
</dbReference>
<dbReference type="Proteomes" id="UP000678499">
    <property type="component" value="Unassembled WGS sequence"/>
</dbReference>
<evidence type="ECO:0000256" key="1">
    <source>
        <dbReference type="ARBA" id="ARBA00022803"/>
    </source>
</evidence>
<evidence type="ECO:0000256" key="3">
    <source>
        <dbReference type="SAM" id="MobiDB-lite"/>
    </source>
</evidence>
<dbReference type="GO" id="GO:0101031">
    <property type="term" value="C:protein folding chaperone complex"/>
    <property type="evidence" value="ECO:0007669"/>
    <property type="project" value="TreeGrafter"/>
</dbReference>
<feature type="repeat" description="TPR" evidence="2">
    <location>
        <begin position="148"/>
        <end position="181"/>
    </location>
</feature>
<dbReference type="PROSITE" id="PS50005">
    <property type="entry name" value="TPR"/>
    <property type="match status" value="2"/>
</dbReference>
<dbReference type="Pfam" id="PF13181">
    <property type="entry name" value="TPR_8"/>
    <property type="match status" value="1"/>
</dbReference>
<dbReference type="OrthoDB" id="2942533at2759"/>
<dbReference type="InterPro" id="IPR019734">
    <property type="entry name" value="TPR_rpt"/>
</dbReference>
<organism evidence="4">
    <name type="scientific">Notodromas monacha</name>
    <dbReference type="NCBI Taxonomy" id="399045"/>
    <lineage>
        <taxon>Eukaryota</taxon>
        <taxon>Metazoa</taxon>
        <taxon>Ecdysozoa</taxon>
        <taxon>Arthropoda</taxon>
        <taxon>Crustacea</taxon>
        <taxon>Oligostraca</taxon>
        <taxon>Ostracoda</taxon>
        <taxon>Podocopa</taxon>
        <taxon>Podocopida</taxon>
        <taxon>Cypridocopina</taxon>
        <taxon>Cypridoidea</taxon>
        <taxon>Cyprididae</taxon>
        <taxon>Notodromas</taxon>
    </lineage>
</organism>
<dbReference type="EMBL" id="CAJPEX010005485">
    <property type="protein sequence ID" value="CAG0923629.1"/>
    <property type="molecule type" value="Genomic_DNA"/>
</dbReference>
<evidence type="ECO:0000313" key="4">
    <source>
        <dbReference type="EMBL" id="CAD7283477.1"/>
    </source>
</evidence>
<feature type="region of interest" description="Disordered" evidence="3">
    <location>
        <begin position="36"/>
        <end position="55"/>
    </location>
</feature>
<dbReference type="PANTHER" id="PTHR46423:SF1">
    <property type="entry name" value="RNA POLYMERASE II-ASSOCIATED PROTEIN 3"/>
    <property type="match status" value="1"/>
</dbReference>
<feature type="compositionally biased region" description="Basic and acidic residues" evidence="3">
    <location>
        <begin position="244"/>
        <end position="265"/>
    </location>
</feature>
<dbReference type="Gene3D" id="1.25.40.10">
    <property type="entry name" value="Tetratricopeptide repeat domain"/>
    <property type="match status" value="1"/>
</dbReference>
<keyword evidence="1 2" id="KW-0802">TPR repeat</keyword>
<sequence length="374" mass="42238">MAEAAMRAQVSARRHAEEVEDLARDFKSWEKRMKERDAMLRSNQSPRVSSKTAPAVAEVVKEKNPVDAKKIADVQLKHNANNWKEKGNMLFKARKFQEAVEAYSKGIELDQHNALLPANRAMAYLKLEKFAEAEKDCDLALRLDPEYVKAYLRRGSARAARNLIKLAIQDFSKALELEPSNEQATEELAKLKKTCDADAQESTTISESLAERLDDVDVVKPANKSISTRSKVKRIPVTDSVSSDSRESTRQEDRKEKPAAREVHRVIRDEVKEQKLLGPLQLTRTEACPIGPPSMITKPVPAADDDWMLTRFGGMSNVREEMGRVGKAHRRVNRRIIRSYCTGNRQVIEITASSVRGRSNASRFPREITGPFRT</sequence>
<feature type="compositionally biased region" description="Polar residues" evidence="3">
    <location>
        <begin position="41"/>
        <end position="52"/>
    </location>
</feature>
<proteinExistence type="predicted"/>
<keyword evidence="5" id="KW-1185">Reference proteome</keyword>
<dbReference type="EMBL" id="OA887522">
    <property type="protein sequence ID" value="CAD7283477.1"/>
    <property type="molecule type" value="Genomic_DNA"/>
</dbReference>
<evidence type="ECO:0000256" key="2">
    <source>
        <dbReference type="PROSITE-ProRule" id="PRU00339"/>
    </source>
</evidence>
<dbReference type="InterPro" id="IPR051966">
    <property type="entry name" value="RPAP3"/>
</dbReference>
<accession>A0A7R9BZV9</accession>